<reference evidence="1" key="1">
    <citation type="submission" date="2023-08" db="EMBL/GenBank/DDBJ databases">
        <authorList>
            <person name="Audoor S."/>
            <person name="Bilcke G."/>
        </authorList>
    </citation>
    <scope>NUCLEOTIDE SEQUENCE</scope>
</reference>
<protein>
    <submittedName>
        <fullName evidence="1">Uncharacterized protein</fullName>
    </submittedName>
</protein>
<proteinExistence type="predicted"/>
<comment type="caution">
    <text evidence="1">The sequence shown here is derived from an EMBL/GenBank/DDBJ whole genome shotgun (WGS) entry which is preliminary data.</text>
</comment>
<dbReference type="Proteomes" id="UP001295423">
    <property type="component" value="Unassembled WGS sequence"/>
</dbReference>
<dbReference type="AlphaFoldDB" id="A0AAD2FKG4"/>
<sequence length="124" mass="13720">MQPGKLTLHVDLWGDNAASERRTSALRLFIRVDCVFVPDSPAFSVGESDDWIVGLGVGRVVIAAPSTAFSKKELKYHSEKFCSTLVSATTLTSRIKFDVTLSILRFKSTMDFFSGELWDTPATK</sequence>
<evidence type="ECO:0000313" key="2">
    <source>
        <dbReference type="Proteomes" id="UP001295423"/>
    </source>
</evidence>
<evidence type="ECO:0000313" key="1">
    <source>
        <dbReference type="EMBL" id="CAJ1945312.1"/>
    </source>
</evidence>
<organism evidence="1 2">
    <name type="scientific">Cylindrotheca closterium</name>
    <dbReference type="NCBI Taxonomy" id="2856"/>
    <lineage>
        <taxon>Eukaryota</taxon>
        <taxon>Sar</taxon>
        <taxon>Stramenopiles</taxon>
        <taxon>Ochrophyta</taxon>
        <taxon>Bacillariophyta</taxon>
        <taxon>Bacillariophyceae</taxon>
        <taxon>Bacillariophycidae</taxon>
        <taxon>Bacillariales</taxon>
        <taxon>Bacillariaceae</taxon>
        <taxon>Cylindrotheca</taxon>
    </lineage>
</organism>
<keyword evidence="2" id="KW-1185">Reference proteome</keyword>
<accession>A0AAD2FKG4</accession>
<gene>
    <name evidence="1" type="ORF">CYCCA115_LOCUS9458</name>
</gene>
<name>A0AAD2FKG4_9STRA</name>
<dbReference type="EMBL" id="CAKOGP040001347">
    <property type="protein sequence ID" value="CAJ1945312.1"/>
    <property type="molecule type" value="Genomic_DNA"/>
</dbReference>